<reference evidence="1 2" key="2">
    <citation type="journal article" date="2019" name="G3 (Bethesda)">
        <title>Hybrid Assembly of the Genome of the Entomopathogenic Nematode Steinernema carpocapsae Identifies the X-Chromosome.</title>
        <authorList>
            <person name="Serra L."/>
            <person name="Macchietto M."/>
            <person name="Macias-Munoz A."/>
            <person name="McGill C.J."/>
            <person name="Rodriguez I.M."/>
            <person name="Rodriguez B."/>
            <person name="Murad R."/>
            <person name="Mortazavi A."/>
        </authorList>
    </citation>
    <scope>NUCLEOTIDE SEQUENCE [LARGE SCALE GENOMIC DNA]</scope>
    <source>
        <strain evidence="1 2">ALL</strain>
    </source>
</reference>
<accession>A0A4U5NX29</accession>
<name>A0A4U5NX29_STECR</name>
<comment type="caution">
    <text evidence="1">The sequence shown here is derived from an EMBL/GenBank/DDBJ whole genome shotgun (WGS) entry which is preliminary data.</text>
</comment>
<organism evidence="1 2">
    <name type="scientific">Steinernema carpocapsae</name>
    <name type="common">Entomopathogenic nematode</name>
    <dbReference type="NCBI Taxonomy" id="34508"/>
    <lineage>
        <taxon>Eukaryota</taxon>
        <taxon>Metazoa</taxon>
        <taxon>Ecdysozoa</taxon>
        <taxon>Nematoda</taxon>
        <taxon>Chromadorea</taxon>
        <taxon>Rhabditida</taxon>
        <taxon>Tylenchina</taxon>
        <taxon>Panagrolaimomorpha</taxon>
        <taxon>Strongyloidoidea</taxon>
        <taxon>Steinernematidae</taxon>
        <taxon>Steinernema</taxon>
    </lineage>
</organism>
<dbReference type="AlphaFoldDB" id="A0A4U5NX29"/>
<reference evidence="1 2" key="1">
    <citation type="journal article" date="2015" name="Genome Biol.">
        <title>Comparative genomics of Steinernema reveals deeply conserved gene regulatory networks.</title>
        <authorList>
            <person name="Dillman A.R."/>
            <person name="Macchietto M."/>
            <person name="Porter C.F."/>
            <person name="Rogers A."/>
            <person name="Williams B."/>
            <person name="Antoshechkin I."/>
            <person name="Lee M.M."/>
            <person name="Goodwin Z."/>
            <person name="Lu X."/>
            <person name="Lewis E.E."/>
            <person name="Goodrich-Blair H."/>
            <person name="Stock S.P."/>
            <person name="Adams B.J."/>
            <person name="Sternberg P.W."/>
            <person name="Mortazavi A."/>
        </authorList>
    </citation>
    <scope>NUCLEOTIDE SEQUENCE [LARGE SCALE GENOMIC DNA]</scope>
    <source>
        <strain evidence="1 2">ALL</strain>
    </source>
</reference>
<dbReference type="EMBL" id="AZBU02000003">
    <property type="protein sequence ID" value="TKR87841.1"/>
    <property type="molecule type" value="Genomic_DNA"/>
</dbReference>
<dbReference type="Proteomes" id="UP000298663">
    <property type="component" value="Unassembled WGS sequence"/>
</dbReference>
<keyword evidence="2" id="KW-1185">Reference proteome</keyword>
<evidence type="ECO:0000313" key="1">
    <source>
        <dbReference type="EMBL" id="TKR87841.1"/>
    </source>
</evidence>
<protein>
    <submittedName>
        <fullName evidence="1">Uncharacterized protein</fullName>
    </submittedName>
</protein>
<gene>
    <name evidence="1" type="ORF">L596_012177</name>
</gene>
<evidence type="ECO:0000313" key="2">
    <source>
        <dbReference type="Proteomes" id="UP000298663"/>
    </source>
</evidence>
<proteinExistence type="predicted"/>
<sequence length="117" mass="13389">MKFIAAIESFLTKKSKKSPSDIPEKAIIEKPFSFKRRLSMRLSRRGTRSCGPSQQKENVFEALSASSPSPSISQEEKSLAAEIFETVEVLEQKRRFDRALAEFAEYEQRVRANKAQF</sequence>